<sequence>MDLMHGISKRGDTYLRTLLAAELRARAMRCESADFIGARSGGIGCDKAGYTAATHPADVGTHETLAQTGRVHIQPVQLFGQEIGTEARSGAYHGARVF</sequence>
<dbReference type="Proteomes" id="UP000236649">
    <property type="component" value="Chromosome 4"/>
</dbReference>
<dbReference type="EMBL" id="CP026108">
    <property type="protein sequence ID" value="AUT75975.1"/>
    <property type="molecule type" value="Genomic_DNA"/>
</dbReference>
<evidence type="ECO:0000313" key="2">
    <source>
        <dbReference type="Proteomes" id="UP000236649"/>
    </source>
</evidence>
<proteinExistence type="predicted"/>
<protein>
    <submittedName>
        <fullName evidence="1">Uncharacterized protein</fullName>
    </submittedName>
</protein>
<evidence type="ECO:0000313" key="1">
    <source>
        <dbReference type="EMBL" id="AUT75975.1"/>
    </source>
</evidence>
<reference evidence="1 2" key="1">
    <citation type="submission" date="2018-01" db="EMBL/GenBank/DDBJ databases">
        <title>Species boundaries and ecological features among Paraburkholderia terrae DSMZ17804T, P. hospita DSMZ17164T and P. caribensis DSMZ13236T.</title>
        <authorList>
            <person name="Pratama A.A."/>
        </authorList>
    </citation>
    <scope>NUCLEOTIDE SEQUENCE [LARGE SCALE GENOMIC DNA]</scope>
    <source>
        <strain evidence="1 2">DSM 17164</strain>
    </source>
</reference>
<gene>
    <name evidence="1" type="ORF">C2L64_47950</name>
</gene>
<name>A0AAN1JLJ1_9BURK</name>
<dbReference type="AlphaFoldDB" id="A0AAN1JLJ1"/>
<accession>A0AAN1JLJ1</accession>
<organism evidence="1 2">
    <name type="scientific">Paraburkholderia hospita</name>
    <dbReference type="NCBI Taxonomy" id="169430"/>
    <lineage>
        <taxon>Bacteria</taxon>
        <taxon>Pseudomonadati</taxon>
        <taxon>Pseudomonadota</taxon>
        <taxon>Betaproteobacteria</taxon>
        <taxon>Burkholderiales</taxon>
        <taxon>Burkholderiaceae</taxon>
        <taxon>Paraburkholderia</taxon>
    </lineage>
</organism>
<dbReference type="KEGG" id="phs:C2L64_47950"/>